<protein>
    <submittedName>
        <fullName evidence="4">Ribonuclease inhibitor-like</fullName>
    </submittedName>
</protein>
<evidence type="ECO:0000313" key="4">
    <source>
        <dbReference type="RefSeq" id="XP_042559282.1"/>
    </source>
</evidence>
<keyword evidence="2" id="KW-0677">Repeat</keyword>
<evidence type="ECO:0000256" key="2">
    <source>
        <dbReference type="ARBA" id="ARBA00022737"/>
    </source>
</evidence>
<dbReference type="Pfam" id="PF13516">
    <property type="entry name" value="LRR_6"/>
    <property type="match status" value="4"/>
</dbReference>
<accession>A0A8M1K6C8</accession>
<keyword evidence="1" id="KW-0433">Leucine-rich repeat</keyword>
<sequence length="234" mass="24942">MCSLTEKSCAALASAARSTSCSLKTLDLSYNRDLHDAGIQHLSDLLKSPHCKLETLVLRSCSLTEKSCAALASAVRSTSCSLKTLDLTGNPDLHDAGIQHLSDLLKSPHCKLETLVLQMCSLTEKSCAALASAGRSTSCSLKTLNLSGNRDLHDAGIQHLSDLLKSPHCKLETLVLEYCSLTEKSCAALASAARSTSCSLKTLDLSENPDLHDAGIQHLSDLLKSPHCKLETLV</sequence>
<evidence type="ECO:0000256" key="1">
    <source>
        <dbReference type="ARBA" id="ARBA00022614"/>
    </source>
</evidence>
<dbReference type="AlphaFoldDB" id="A0A8M1K6C8"/>
<gene>
    <name evidence="4" type="primary">LOC116218834</name>
</gene>
<dbReference type="InterPro" id="IPR051261">
    <property type="entry name" value="NLR"/>
</dbReference>
<dbReference type="RefSeq" id="XP_042559282.1">
    <property type="nucleotide sequence ID" value="XM_042703348.1"/>
</dbReference>
<dbReference type="SMART" id="SM00367">
    <property type="entry name" value="LRR_CC"/>
    <property type="match status" value="6"/>
</dbReference>
<dbReference type="Proteomes" id="UP000515152">
    <property type="component" value="Chromosome 23"/>
</dbReference>
<dbReference type="PANTHER" id="PTHR24106">
    <property type="entry name" value="NACHT, LRR AND CARD DOMAINS-CONTAINING"/>
    <property type="match status" value="1"/>
</dbReference>
<evidence type="ECO:0000313" key="3">
    <source>
        <dbReference type="Proteomes" id="UP000515152"/>
    </source>
</evidence>
<name>A0A8M1K6C8_CLUHA</name>
<dbReference type="SMART" id="SM00368">
    <property type="entry name" value="LRR_RI"/>
    <property type="match status" value="7"/>
</dbReference>
<dbReference type="InterPro" id="IPR006553">
    <property type="entry name" value="Leu-rich_rpt_Cys-con_subtyp"/>
</dbReference>
<dbReference type="GeneID" id="116218834"/>
<keyword evidence="3" id="KW-1185">Reference proteome</keyword>
<dbReference type="InterPro" id="IPR001611">
    <property type="entry name" value="Leu-rich_rpt"/>
</dbReference>
<proteinExistence type="predicted"/>
<organism evidence="3 4">
    <name type="scientific">Clupea harengus</name>
    <name type="common">Atlantic herring</name>
    <dbReference type="NCBI Taxonomy" id="7950"/>
    <lineage>
        <taxon>Eukaryota</taxon>
        <taxon>Metazoa</taxon>
        <taxon>Chordata</taxon>
        <taxon>Craniata</taxon>
        <taxon>Vertebrata</taxon>
        <taxon>Euteleostomi</taxon>
        <taxon>Actinopterygii</taxon>
        <taxon>Neopterygii</taxon>
        <taxon>Teleostei</taxon>
        <taxon>Clupei</taxon>
        <taxon>Clupeiformes</taxon>
        <taxon>Clupeoidei</taxon>
        <taxon>Clupeidae</taxon>
        <taxon>Clupea</taxon>
    </lineage>
</organism>
<dbReference type="KEGG" id="char:116218834"/>
<reference evidence="4" key="1">
    <citation type="submission" date="2025-08" db="UniProtKB">
        <authorList>
            <consortium name="RefSeq"/>
        </authorList>
    </citation>
    <scope>IDENTIFICATION</scope>
</reference>